<dbReference type="EMBL" id="JADCTT010000002">
    <property type="protein sequence ID" value="KAF9757225.1"/>
    <property type="molecule type" value="Genomic_DNA"/>
</dbReference>
<proteinExistence type="predicted"/>
<accession>A0A8H7NK90</accession>
<comment type="caution">
    <text evidence="1">The sequence shown here is derived from an EMBL/GenBank/DDBJ whole genome shotgun (WGS) entry which is preliminary data.</text>
</comment>
<evidence type="ECO:0000313" key="2">
    <source>
        <dbReference type="Proteomes" id="UP000616885"/>
    </source>
</evidence>
<sequence>MGVQGPILRQDESTWATTLKSKPQYFLSSCVVLPAPLLAADSNWTLTKCVRDFTHKASGVSHMHKGMEGVSECIRCDWAFVSGNHGIGIHHFEIPITLIGTM</sequence>
<reference evidence="1" key="1">
    <citation type="submission" date="2020-10" db="EMBL/GenBank/DDBJ databases">
        <title>High-Quality Genome Resource of Clonostachys rosea strain S41 by Oxford Nanopore Long-Read Sequencing.</title>
        <authorList>
            <person name="Wang H."/>
        </authorList>
    </citation>
    <scope>NUCLEOTIDE SEQUENCE</scope>
    <source>
        <strain evidence="1">S41</strain>
    </source>
</reference>
<protein>
    <submittedName>
        <fullName evidence="1">Uncharacterized protein</fullName>
    </submittedName>
</protein>
<organism evidence="1 2">
    <name type="scientific">Bionectria ochroleuca</name>
    <name type="common">Gliocladium roseum</name>
    <dbReference type="NCBI Taxonomy" id="29856"/>
    <lineage>
        <taxon>Eukaryota</taxon>
        <taxon>Fungi</taxon>
        <taxon>Dikarya</taxon>
        <taxon>Ascomycota</taxon>
        <taxon>Pezizomycotina</taxon>
        <taxon>Sordariomycetes</taxon>
        <taxon>Hypocreomycetidae</taxon>
        <taxon>Hypocreales</taxon>
        <taxon>Bionectriaceae</taxon>
        <taxon>Clonostachys</taxon>
    </lineage>
</organism>
<gene>
    <name evidence="1" type="ORF">IM811_008169</name>
</gene>
<dbReference type="AlphaFoldDB" id="A0A8H7NK90"/>
<name>A0A8H7NK90_BIOOC</name>
<dbReference type="Proteomes" id="UP000616885">
    <property type="component" value="Unassembled WGS sequence"/>
</dbReference>
<evidence type="ECO:0000313" key="1">
    <source>
        <dbReference type="EMBL" id="KAF9757225.1"/>
    </source>
</evidence>